<reference evidence="2 3" key="1">
    <citation type="submission" date="2016-07" db="EMBL/GenBank/DDBJ databases">
        <title>Enhancement of antibiotic productionsby engineered nitrateutilization in actinobacteria.</title>
        <authorList>
            <person name="Meng S.C."/>
        </authorList>
    </citation>
    <scope>NUCLEOTIDE SEQUENCE [LARGE SCALE GENOMIC DNA]</scope>
    <source>
        <strain evidence="2 3">NRRL 2936</strain>
    </source>
</reference>
<name>A0A1B1MNF9_STRLN</name>
<dbReference type="KEGG" id="sls:SLINC_7915"/>
<evidence type="ECO:0000256" key="1">
    <source>
        <dbReference type="SAM" id="MobiDB-lite"/>
    </source>
</evidence>
<feature type="region of interest" description="Disordered" evidence="1">
    <location>
        <begin position="88"/>
        <end position="153"/>
    </location>
</feature>
<protein>
    <submittedName>
        <fullName evidence="2">Nitroreductase family protein</fullName>
    </submittedName>
</protein>
<proteinExistence type="predicted"/>
<accession>A0A1B1MNF9</accession>
<dbReference type="EMBL" id="CP016438">
    <property type="protein sequence ID" value="ANS70139.1"/>
    <property type="molecule type" value="Genomic_DNA"/>
</dbReference>
<dbReference type="Proteomes" id="UP000092598">
    <property type="component" value="Chromosome"/>
</dbReference>
<dbReference type="PATRIC" id="fig|1915.4.peg.8706"/>
<sequence length="153" mass="16099">MRLTDPAGREAVIACGAALFNVRMAVGQLGFRPVVDLLPKPGNPAFLAHVGYGAHAPARAEETVLARAMPLGHAAELTRCVGPYGVPDGVLPSPSRPHPARRPRLTRPHQVLRQPAPHGHGQVEPGGRARRPAVVWPDGQGRPMPAPASADQA</sequence>
<organism evidence="2 3">
    <name type="scientific">Streptomyces lincolnensis</name>
    <dbReference type="NCBI Taxonomy" id="1915"/>
    <lineage>
        <taxon>Bacteria</taxon>
        <taxon>Bacillati</taxon>
        <taxon>Actinomycetota</taxon>
        <taxon>Actinomycetes</taxon>
        <taxon>Kitasatosporales</taxon>
        <taxon>Streptomycetaceae</taxon>
        <taxon>Streptomyces</taxon>
    </lineage>
</organism>
<keyword evidence="3" id="KW-1185">Reference proteome</keyword>
<evidence type="ECO:0000313" key="2">
    <source>
        <dbReference type="EMBL" id="ANS70139.1"/>
    </source>
</evidence>
<feature type="compositionally biased region" description="Basic residues" evidence="1">
    <location>
        <begin position="98"/>
        <end position="107"/>
    </location>
</feature>
<dbReference type="AlphaFoldDB" id="A0A1B1MNF9"/>
<evidence type="ECO:0000313" key="3">
    <source>
        <dbReference type="Proteomes" id="UP000092598"/>
    </source>
</evidence>
<gene>
    <name evidence="2" type="ORF">SLINC_7915</name>
</gene>
<dbReference type="STRING" id="1915.SLINC_7915"/>